<dbReference type="NCBIfam" id="TIGR02795">
    <property type="entry name" value="tol_pal_ybgF"/>
    <property type="match status" value="1"/>
</dbReference>
<dbReference type="Gene3D" id="1.25.40.10">
    <property type="entry name" value="Tetratricopeptide repeat domain"/>
    <property type="match status" value="1"/>
</dbReference>
<dbReference type="OrthoDB" id="9768142at2"/>
<dbReference type="PROSITE" id="PS51257">
    <property type="entry name" value="PROKAR_LIPOPROTEIN"/>
    <property type="match status" value="1"/>
</dbReference>
<feature type="domain" description="Outer membrane lipoprotein BamD-like" evidence="5">
    <location>
        <begin position="109"/>
        <end position="228"/>
    </location>
</feature>
<evidence type="ECO:0000256" key="2">
    <source>
        <dbReference type="PROSITE-ProRule" id="PRU00339"/>
    </source>
</evidence>
<dbReference type="InterPro" id="IPR014162">
    <property type="entry name" value="CpoB_C"/>
</dbReference>
<dbReference type="AlphaFoldDB" id="B2KE82"/>
<dbReference type="InterPro" id="IPR011990">
    <property type="entry name" value="TPR-like_helical_dom_sf"/>
</dbReference>
<keyword evidence="3" id="KW-0175">Coiled coil</keyword>
<evidence type="ECO:0000259" key="5">
    <source>
        <dbReference type="Pfam" id="PF13525"/>
    </source>
</evidence>
<dbReference type="HAMAP" id="MF_02066">
    <property type="entry name" value="CpoB"/>
    <property type="match status" value="1"/>
</dbReference>
<gene>
    <name evidence="6" type="ordered locus">Emin_1278</name>
</gene>
<dbReference type="HOGENOM" id="CLU_1208231_0_0_0"/>
<reference evidence="6 7" key="1">
    <citation type="journal article" date="2009" name="Appl. Environ. Microbiol.">
        <title>Genomic analysis of 'Elusimicrobium minutum,' the first cultivated representative of the phylum 'Elusimicrobia' (formerly termite group 1).</title>
        <authorList>
            <person name="Herlemann D.P.R."/>
            <person name="Geissinger O."/>
            <person name="Ikeda-Ohtsubo W."/>
            <person name="Kunin V."/>
            <person name="Sun H."/>
            <person name="Lapidus A."/>
            <person name="Hugenholtz P."/>
            <person name="Brune A."/>
        </authorList>
    </citation>
    <scope>NUCLEOTIDE SEQUENCE [LARGE SCALE GENOMIC DNA]</scope>
    <source>
        <strain evidence="6 7">Pei191</strain>
    </source>
</reference>
<evidence type="ECO:0000313" key="6">
    <source>
        <dbReference type="EMBL" id="ACC98828.1"/>
    </source>
</evidence>
<keyword evidence="1 4" id="KW-0732">Signal</keyword>
<dbReference type="GO" id="GO:0051301">
    <property type="term" value="P:cell division"/>
    <property type="evidence" value="ECO:0007669"/>
    <property type="project" value="InterPro"/>
</dbReference>
<feature type="coiled-coil region" evidence="3">
    <location>
        <begin position="27"/>
        <end position="89"/>
    </location>
</feature>
<name>B2KE82_ELUMP</name>
<evidence type="ECO:0000313" key="7">
    <source>
        <dbReference type="Proteomes" id="UP000001029"/>
    </source>
</evidence>
<accession>B2KE82</accession>
<keyword evidence="7" id="KW-1185">Reference proteome</keyword>
<dbReference type="SUPFAM" id="SSF48452">
    <property type="entry name" value="TPR-like"/>
    <property type="match status" value="1"/>
</dbReference>
<proteinExistence type="inferred from homology"/>
<dbReference type="KEGG" id="emi:Emin_1278"/>
<feature type="repeat" description="TPR" evidence="2">
    <location>
        <begin position="145"/>
        <end position="178"/>
    </location>
</feature>
<dbReference type="RefSeq" id="WP_012415443.1">
    <property type="nucleotide sequence ID" value="NC_010644.1"/>
</dbReference>
<protein>
    <submittedName>
        <fullName evidence="6">Putative Tol-Pal system protein</fullName>
    </submittedName>
</protein>
<feature type="signal peptide" evidence="4">
    <location>
        <begin position="1"/>
        <end position="22"/>
    </location>
</feature>
<dbReference type="EMBL" id="CP001055">
    <property type="protein sequence ID" value="ACC98828.1"/>
    <property type="molecule type" value="Genomic_DNA"/>
</dbReference>
<evidence type="ECO:0000256" key="4">
    <source>
        <dbReference type="SAM" id="SignalP"/>
    </source>
</evidence>
<sequence length="229" mass="25671">MKNLTKTFFILALGFFFMGCLASDKDMSALKEQMVELNRALATMQANQADLGAKMDELSSDISVNNENLQETNLQLTRLSSKLDDLSIATTAVAQMQAEASAKAVILPTTVFETAKVNLDDKKYDSAIEGFKLYIEKFPEGELVQEAYNLIGDAYFAKKEYKSAAIEYANLIKKYPKSKKTPSYRLKYAKSIIPLNKKTEAKQYLQSIIQDYPKSSEAKVAQRELGKLK</sequence>
<dbReference type="InterPro" id="IPR034706">
    <property type="entry name" value="CpoB"/>
</dbReference>
<dbReference type="InterPro" id="IPR019734">
    <property type="entry name" value="TPR_rpt"/>
</dbReference>
<organism evidence="6 7">
    <name type="scientific">Elusimicrobium minutum (strain Pei191)</name>
    <dbReference type="NCBI Taxonomy" id="445932"/>
    <lineage>
        <taxon>Bacteria</taxon>
        <taxon>Pseudomonadati</taxon>
        <taxon>Elusimicrobiota</taxon>
        <taxon>Elusimicrobia</taxon>
        <taxon>Elusimicrobiales</taxon>
        <taxon>Elusimicrobiaceae</taxon>
        <taxon>Elusimicrobium</taxon>
    </lineage>
</organism>
<dbReference type="Pfam" id="PF13525">
    <property type="entry name" value="YfiO"/>
    <property type="match status" value="1"/>
</dbReference>
<evidence type="ECO:0000256" key="1">
    <source>
        <dbReference type="ARBA" id="ARBA00022729"/>
    </source>
</evidence>
<dbReference type="PROSITE" id="PS50005">
    <property type="entry name" value="TPR"/>
    <property type="match status" value="1"/>
</dbReference>
<dbReference type="STRING" id="445932.Emin_1278"/>
<feature type="chain" id="PRO_5002777812" evidence="4">
    <location>
        <begin position="23"/>
        <end position="229"/>
    </location>
</feature>
<dbReference type="Proteomes" id="UP000001029">
    <property type="component" value="Chromosome"/>
</dbReference>
<dbReference type="InterPro" id="IPR039565">
    <property type="entry name" value="BamD-like"/>
</dbReference>
<evidence type="ECO:0000256" key="3">
    <source>
        <dbReference type="SAM" id="Coils"/>
    </source>
</evidence>
<keyword evidence="2" id="KW-0802">TPR repeat</keyword>